<feature type="transmembrane region" description="Helical" evidence="8">
    <location>
        <begin position="156"/>
        <end position="173"/>
    </location>
</feature>
<dbReference type="GO" id="GO:0005886">
    <property type="term" value="C:plasma membrane"/>
    <property type="evidence" value="ECO:0007669"/>
    <property type="project" value="UniProtKB-SubCell"/>
</dbReference>
<evidence type="ECO:0000256" key="7">
    <source>
        <dbReference type="ARBA" id="ARBA00023224"/>
    </source>
</evidence>
<dbReference type="PANTHER" id="PTHR21143">
    <property type="entry name" value="INVERTEBRATE GUSTATORY RECEPTOR"/>
    <property type="match status" value="1"/>
</dbReference>
<dbReference type="PANTHER" id="PTHR21143:SF104">
    <property type="entry name" value="GUSTATORY RECEPTOR 8A-RELATED"/>
    <property type="match status" value="1"/>
</dbReference>
<name>A0A8J6HBP7_TENMO</name>
<feature type="transmembrane region" description="Helical" evidence="8">
    <location>
        <begin position="460"/>
        <end position="477"/>
    </location>
</feature>
<feature type="transmembrane region" description="Helical" evidence="8">
    <location>
        <begin position="883"/>
        <end position="900"/>
    </location>
</feature>
<evidence type="ECO:0000256" key="2">
    <source>
        <dbReference type="ARBA" id="ARBA00022475"/>
    </source>
</evidence>
<evidence type="ECO:0008006" key="11">
    <source>
        <dbReference type="Google" id="ProtNLM"/>
    </source>
</evidence>
<dbReference type="EMBL" id="JABDTM020026894">
    <property type="protein sequence ID" value="KAH0811316.1"/>
    <property type="molecule type" value="Genomic_DNA"/>
</dbReference>
<feature type="transmembrane region" description="Helical" evidence="8">
    <location>
        <begin position="418"/>
        <end position="440"/>
    </location>
</feature>
<feature type="transmembrane region" description="Helical" evidence="8">
    <location>
        <begin position="1000"/>
        <end position="1019"/>
    </location>
</feature>
<feature type="transmembrane region" description="Helical" evidence="8">
    <location>
        <begin position="369"/>
        <end position="393"/>
    </location>
</feature>
<feature type="transmembrane region" description="Helical" evidence="8">
    <location>
        <begin position="779"/>
        <end position="799"/>
    </location>
</feature>
<keyword evidence="2" id="KW-1003">Cell membrane</keyword>
<dbReference type="GO" id="GO:0007635">
    <property type="term" value="P:chemosensory behavior"/>
    <property type="evidence" value="ECO:0007669"/>
    <property type="project" value="TreeGrafter"/>
</dbReference>
<evidence type="ECO:0000256" key="6">
    <source>
        <dbReference type="ARBA" id="ARBA00023170"/>
    </source>
</evidence>
<feature type="transmembrane region" description="Helical" evidence="8">
    <location>
        <begin position="643"/>
        <end position="660"/>
    </location>
</feature>
<evidence type="ECO:0000256" key="1">
    <source>
        <dbReference type="ARBA" id="ARBA00004651"/>
    </source>
</evidence>
<accession>A0A8J6HBP7</accession>
<keyword evidence="7" id="KW-0807">Transducer</keyword>
<dbReference type="GO" id="GO:0030424">
    <property type="term" value="C:axon"/>
    <property type="evidence" value="ECO:0007669"/>
    <property type="project" value="TreeGrafter"/>
</dbReference>
<comment type="caution">
    <text evidence="9">The sequence shown here is derived from an EMBL/GenBank/DDBJ whole genome shotgun (WGS) entry which is preliminary data.</text>
</comment>
<dbReference type="Proteomes" id="UP000719412">
    <property type="component" value="Unassembled WGS sequence"/>
</dbReference>
<feature type="transmembrane region" description="Helical" evidence="8">
    <location>
        <begin position="696"/>
        <end position="717"/>
    </location>
</feature>
<evidence type="ECO:0000313" key="9">
    <source>
        <dbReference type="EMBL" id="KAH0811316.1"/>
    </source>
</evidence>
<evidence type="ECO:0000256" key="4">
    <source>
        <dbReference type="ARBA" id="ARBA00022989"/>
    </source>
</evidence>
<feature type="transmembrane region" description="Helical" evidence="8">
    <location>
        <begin position="1141"/>
        <end position="1164"/>
    </location>
</feature>
<feature type="transmembrane region" description="Helical" evidence="8">
    <location>
        <begin position="522"/>
        <end position="544"/>
    </location>
</feature>
<keyword evidence="5 8" id="KW-0472">Membrane</keyword>
<dbReference type="GO" id="GO:0008049">
    <property type="term" value="P:male courtship behavior"/>
    <property type="evidence" value="ECO:0007669"/>
    <property type="project" value="TreeGrafter"/>
</dbReference>
<feature type="transmembrane region" description="Helical" evidence="8">
    <location>
        <begin position="729"/>
        <end position="752"/>
    </location>
</feature>
<reference evidence="9" key="1">
    <citation type="journal article" date="2020" name="J Insects Food Feed">
        <title>The yellow mealworm (Tenebrio molitor) genome: a resource for the emerging insects as food and feed industry.</title>
        <authorList>
            <person name="Eriksson T."/>
            <person name="Andere A."/>
            <person name="Kelstrup H."/>
            <person name="Emery V."/>
            <person name="Picard C."/>
        </authorList>
    </citation>
    <scope>NUCLEOTIDE SEQUENCE</scope>
    <source>
        <strain evidence="9">Stoneville</strain>
        <tissue evidence="9">Whole head</tissue>
    </source>
</reference>
<keyword evidence="10" id="KW-1185">Reference proteome</keyword>
<evidence type="ECO:0000256" key="8">
    <source>
        <dbReference type="SAM" id="Phobius"/>
    </source>
</evidence>
<feature type="transmembrane region" description="Helical" evidence="8">
    <location>
        <begin position="1260"/>
        <end position="1278"/>
    </location>
</feature>
<proteinExistence type="predicted"/>
<evidence type="ECO:0000313" key="10">
    <source>
        <dbReference type="Proteomes" id="UP000719412"/>
    </source>
</evidence>
<feature type="transmembrane region" description="Helical" evidence="8">
    <location>
        <begin position="921"/>
        <end position="941"/>
    </location>
</feature>
<feature type="transmembrane region" description="Helical" evidence="8">
    <location>
        <begin position="1078"/>
        <end position="1098"/>
    </location>
</feature>
<feature type="transmembrane region" description="Helical" evidence="8">
    <location>
        <begin position="33"/>
        <end position="51"/>
    </location>
</feature>
<dbReference type="Pfam" id="PF08395">
    <property type="entry name" value="7tm_7"/>
    <property type="match status" value="3"/>
</dbReference>
<dbReference type="InterPro" id="IPR013604">
    <property type="entry name" value="7TM_chemorcpt"/>
</dbReference>
<comment type="subcellular location">
    <subcellularLocation>
        <location evidence="1">Cell membrane</location>
        <topology evidence="1">Multi-pass membrane protein</topology>
    </subcellularLocation>
</comment>
<dbReference type="GO" id="GO:0030425">
    <property type="term" value="C:dendrite"/>
    <property type="evidence" value="ECO:0007669"/>
    <property type="project" value="TreeGrafter"/>
</dbReference>
<feature type="transmembrane region" description="Helical" evidence="8">
    <location>
        <begin position="1176"/>
        <end position="1200"/>
    </location>
</feature>
<dbReference type="GO" id="GO:0007165">
    <property type="term" value="P:signal transduction"/>
    <property type="evidence" value="ECO:0007669"/>
    <property type="project" value="UniProtKB-KW"/>
</dbReference>
<evidence type="ECO:0000256" key="5">
    <source>
        <dbReference type="ARBA" id="ARBA00023136"/>
    </source>
</evidence>
<feature type="transmembrane region" description="Helical" evidence="8">
    <location>
        <begin position="1040"/>
        <end position="1066"/>
    </location>
</feature>
<keyword evidence="6" id="KW-0675">Receptor</keyword>
<gene>
    <name evidence="9" type="ORF">GEV33_011476</name>
</gene>
<reference evidence="9" key="2">
    <citation type="submission" date="2021-08" db="EMBL/GenBank/DDBJ databases">
        <authorList>
            <person name="Eriksson T."/>
        </authorList>
    </citation>
    <scope>NUCLEOTIDE SEQUENCE</scope>
    <source>
        <strain evidence="9">Stoneville</strain>
        <tissue evidence="9">Whole head</tissue>
    </source>
</reference>
<feature type="transmembrane region" description="Helical" evidence="8">
    <location>
        <begin position="819"/>
        <end position="837"/>
    </location>
</feature>
<evidence type="ECO:0000256" key="3">
    <source>
        <dbReference type="ARBA" id="ARBA00022692"/>
    </source>
</evidence>
<dbReference type="AlphaFoldDB" id="A0A8J6HBP7"/>
<feature type="transmembrane region" description="Helical" evidence="8">
    <location>
        <begin position="218"/>
        <end position="238"/>
    </location>
</feature>
<feature type="transmembrane region" description="Helical" evidence="8">
    <location>
        <begin position="258"/>
        <end position="281"/>
    </location>
</feature>
<feature type="transmembrane region" description="Helical" evidence="8">
    <location>
        <begin position="564"/>
        <end position="585"/>
    </location>
</feature>
<dbReference type="GO" id="GO:0043025">
    <property type="term" value="C:neuronal cell body"/>
    <property type="evidence" value="ECO:0007669"/>
    <property type="project" value="TreeGrafter"/>
</dbReference>
<sequence length="1279" mass="149706">MDLRIMRVISIAGKPLALTPSTDNFGLNYFHKFYAVLVFLLYTAGVVVNLFTRKSHYFKLSTVEFVLRVLLDVDLYAHNFHTTIVIGLFKRHKWSILMRNLEALEYHQDNERSPYLTFIISHLVLWSVTAFAFYVWIDFFGIAFLKLYSLEYLQMYSQFFYTLVAFIVLKMVLSRYKYQTLYIKEQTSIRKFLPVLVLNKIQNNVLVLKDTVNIFNDIFGWTILLNVFFSALRSLIYFDVVLKGNESFNSHNSLGNGLQFLSHITVIVLFWTGMLAVILMCDTIKQEFDNFLAHSYQIKNEVMDFAIKEHEVGTFIKAVSRCSPEFTAARYFSVDRSTIFAILNSMTTFLLVMIQLKKSHYSKLSVMQLVLRVLLDVDLFVHSFYTVIVVGLFKRHQWIIIIRKLETVQYENDNERRYYSTFVASHLVLLLVTVFAFYVWIDFFGVDFLQLYLVEYLQMYSQFFYTLSACTILKMVLSRYRHQNITVNQKLKSGKQLSASILYQIKRNLLVLRQIVDIFNDVFGWTVLLNVFFVALRSLIYLDIALKGDDSFNSDNHFENSLQIVSHVGVILFYWVGMLAVIVLCDTIAKEFEDLLLLFHKLENGSTDLVSNECDISAFTRSVSRNLPEFTAARYFYINRSTILSLLNSITTFFLVMIQFKLMDLGAVETIFSFGKLLGLTPSTTKNLTVSTPRKIYIISIFLFCSVCSILLLVPQVSRYSNLTLIHSALEILLQVALFAHSFYILIVSGLLKQRQWSQLLRNLQRVECEPSNKKSLHLIFFLPNAAYAVTIVFVFYAWIKIVGGAKLFKMHTLESLQAYSQSFYNVLACVVLQMILSRYKNQYFLLNQHFAPTRKQLSKVVLLKVKRNLLVLRETVDLFNDIFGWTILLSIFFGGLRGLTYLDKAIKENDHRGPQHQMQMAAHVVFLLVFWIGIFALIMWCDAIKQEFEELLFYIYQMQICFVDSTFTENDVGVLSYYREPRYAEMAPLTGLLWRLNDVIRYLHNFYILVVVMIVKRGKWFQMIDSLQKTECRMRPRRYISMMVLWHLVVGSLIACLIRICVYFLGRHCPEQYAIEYFQWYSQFFYMFLSYQILRVVKSRYNHQRLQIRLTPKSDFLKYLKKFKRNICLLKKAVDAFNDIFGGSILLNVLLASLKLFIYFINIIRSNLTPYGLEITIFSIVSQIGLMMLLWLHIVYLLLMCDAILQKFDAIFAAVYRFEATERTEVVLEEELVQDFVEFLHHNGPTFCAARFFTLTRSTIFHILNSLTTFLLVLIQVN</sequence>
<organism evidence="9 10">
    <name type="scientific">Tenebrio molitor</name>
    <name type="common">Yellow mealworm beetle</name>
    <dbReference type="NCBI Taxonomy" id="7067"/>
    <lineage>
        <taxon>Eukaryota</taxon>
        <taxon>Metazoa</taxon>
        <taxon>Ecdysozoa</taxon>
        <taxon>Arthropoda</taxon>
        <taxon>Hexapoda</taxon>
        <taxon>Insecta</taxon>
        <taxon>Pterygota</taxon>
        <taxon>Neoptera</taxon>
        <taxon>Endopterygota</taxon>
        <taxon>Coleoptera</taxon>
        <taxon>Polyphaga</taxon>
        <taxon>Cucujiformia</taxon>
        <taxon>Tenebrionidae</taxon>
        <taxon>Tenebrio</taxon>
    </lineage>
</organism>
<keyword evidence="4 8" id="KW-1133">Transmembrane helix</keyword>
<dbReference type="GO" id="GO:0050909">
    <property type="term" value="P:sensory perception of taste"/>
    <property type="evidence" value="ECO:0007669"/>
    <property type="project" value="InterPro"/>
</dbReference>
<feature type="transmembrane region" description="Helical" evidence="8">
    <location>
        <begin position="339"/>
        <end position="357"/>
    </location>
</feature>
<keyword evidence="3 8" id="KW-0812">Transmembrane</keyword>
<feature type="transmembrane region" description="Helical" evidence="8">
    <location>
        <begin position="115"/>
        <end position="136"/>
    </location>
</feature>
<protein>
    <recommendedName>
        <fullName evidence="11">Gustatory receptor</fullName>
    </recommendedName>
</protein>